<gene>
    <name evidence="1" type="ORF">DERP_010407</name>
</gene>
<dbReference type="Proteomes" id="UP000887458">
    <property type="component" value="Unassembled WGS sequence"/>
</dbReference>
<comment type="caution">
    <text evidence="1">The sequence shown here is derived from an EMBL/GenBank/DDBJ whole genome shotgun (WGS) entry which is preliminary data.</text>
</comment>
<evidence type="ECO:0000313" key="2">
    <source>
        <dbReference type="Proteomes" id="UP000887458"/>
    </source>
</evidence>
<evidence type="ECO:0000313" key="1">
    <source>
        <dbReference type="EMBL" id="KAH9417593.1"/>
    </source>
</evidence>
<name>A0ABQ8J4T1_DERPT</name>
<keyword evidence="2" id="KW-1185">Reference proteome</keyword>
<sequence>MIHEEPGYRIKFLIIHQNEKKQVKKKKSKVFVNCHQTEDNWEKKYFDMMAPSQFKLDRRLK</sequence>
<organism evidence="1 2">
    <name type="scientific">Dermatophagoides pteronyssinus</name>
    <name type="common">European house dust mite</name>
    <dbReference type="NCBI Taxonomy" id="6956"/>
    <lineage>
        <taxon>Eukaryota</taxon>
        <taxon>Metazoa</taxon>
        <taxon>Ecdysozoa</taxon>
        <taxon>Arthropoda</taxon>
        <taxon>Chelicerata</taxon>
        <taxon>Arachnida</taxon>
        <taxon>Acari</taxon>
        <taxon>Acariformes</taxon>
        <taxon>Sarcoptiformes</taxon>
        <taxon>Astigmata</taxon>
        <taxon>Psoroptidia</taxon>
        <taxon>Analgoidea</taxon>
        <taxon>Pyroglyphidae</taxon>
        <taxon>Dermatophagoidinae</taxon>
        <taxon>Dermatophagoides</taxon>
    </lineage>
</organism>
<reference evidence="1 2" key="1">
    <citation type="journal article" date="2018" name="J. Allergy Clin. Immunol.">
        <title>High-quality assembly of Dermatophagoides pteronyssinus genome and transcriptome reveals a wide range of novel allergens.</title>
        <authorList>
            <person name="Liu X.Y."/>
            <person name="Yang K.Y."/>
            <person name="Wang M.Q."/>
            <person name="Kwok J.S."/>
            <person name="Zeng X."/>
            <person name="Yang Z."/>
            <person name="Xiao X.J."/>
            <person name="Lau C.P."/>
            <person name="Li Y."/>
            <person name="Huang Z.M."/>
            <person name="Ba J.G."/>
            <person name="Yim A.K."/>
            <person name="Ouyang C.Y."/>
            <person name="Ngai S.M."/>
            <person name="Chan T.F."/>
            <person name="Leung E.L."/>
            <person name="Liu L."/>
            <person name="Liu Z.G."/>
            <person name="Tsui S.K."/>
        </authorList>
    </citation>
    <scope>NUCLEOTIDE SEQUENCE [LARGE SCALE GENOMIC DNA]</scope>
    <source>
        <strain evidence="1">Derp</strain>
    </source>
</reference>
<proteinExistence type="predicted"/>
<reference evidence="1 2" key="2">
    <citation type="journal article" date="2022" name="Mol. Biol. Evol.">
        <title>Comparative Genomics Reveals Insights into the Divergent Evolution of Astigmatic Mites and Household Pest Adaptations.</title>
        <authorList>
            <person name="Xiong Q."/>
            <person name="Wan A.T."/>
            <person name="Liu X."/>
            <person name="Fung C.S."/>
            <person name="Xiao X."/>
            <person name="Malainual N."/>
            <person name="Hou J."/>
            <person name="Wang L."/>
            <person name="Wang M."/>
            <person name="Yang K.Y."/>
            <person name="Cui Y."/>
            <person name="Leung E.L."/>
            <person name="Nong W."/>
            <person name="Shin S.K."/>
            <person name="Au S.W."/>
            <person name="Jeong K.Y."/>
            <person name="Chew F.T."/>
            <person name="Hui J.H."/>
            <person name="Leung T.F."/>
            <person name="Tungtrongchitr A."/>
            <person name="Zhong N."/>
            <person name="Liu Z."/>
            <person name="Tsui S.K."/>
        </authorList>
    </citation>
    <scope>NUCLEOTIDE SEQUENCE [LARGE SCALE GENOMIC DNA]</scope>
    <source>
        <strain evidence="1">Derp</strain>
    </source>
</reference>
<protein>
    <submittedName>
        <fullName evidence="1">Uncharacterized protein</fullName>
    </submittedName>
</protein>
<accession>A0ABQ8J4T1</accession>
<dbReference type="EMBL" id="NJHN03000075">
    <property type="protein sequence ID" value="KAH9417593.1"/>
    <property type="molecule type" value="Genomic_DNA"/>
</dbReference>